<organism evidence="3 4">
    <name type="scientific">Anabarilius grahami</name>
    <name type="common">Kanglang fish</name>
    <name type="synonym">Barilius grahami</name>
    <dbReference type="NCBI Taxonomy" id="495550"/>
    <lineage>
        <taxon>Eukaryota</taxon>
        <taxon>Metazoa</taxon>
        <taxon>Chordata</taxon>
        <taxon>Craniata</taxon>
        <taxon>Vertebrata</taxon>
        <taxon>Euteleostomi</taxon>
        <taxon>Actinopterygii</taxon>
        <taxon>Neopterygii</taxon>
        <taxon>Teleostei</taxon>
        <taxon>Ostariophysi</taxon>
        <taxon>Cypriniformes</taxon>
        <taxon>Xenocyprididae</taxon>
        <taxon>Xenocypridinae</taxon>
        <taxon>Xenocypridinae incertae sedis</taxon>
        <taxon>Anabarilius</taxon>
    </lineage>
</organism>
<dbReference type="Proteomes" id="UP000281406">
    <property type="component" value="Unassembled WGS sequence"/>
</dbReference>
<proteinExistence type="predicted"/>
<keyword evidence="4" id="KW-1185">Reference proteome</keyword>
<dbReference type="PROSITE" id="PS50878">
    <property type="entry name" value="RT_POL"/>
    <property type="match status" value="1"/>
</dbReference>
<accession>A0A3N0YZ10</accession>
<evidence type="ECO:0000259" key="2">
    <source>
        <dbReference type="PROSITE" id="PS50878"/>
    </source>
</evidence>
<protein>
    <recommendedName>
        <fullName evidence="2">Reverse transcriptase domain-containing protein</fullName>
    </recommendedName>
</protein>
<comment type="caution">
    <text evidence="3">The sequence shown here is derived from an EMBL/GenBank/DDBJ whole genome shotgun (WGS) entry which is preliminary data.</text>
</comment>
<evidence type="ECO:0000256" key="1">
    <source>
        <dbReference type="SAM" id="SignalP"/>
    </source>
</evidence>
<dbReference type="Pfam" id="PF00078">
    <property type="entry name" value="RVT_1"/>
    <property type="match status" value="1"/>
</dbReference>
<dbReference type="OrthoDB" id="8952689at2759"/>
<evidence type="ECO:0000313" key="3">
    <source>
        <dbReference type="EMBL" id="ROL51311.1"/>
    </source>
</evidence>
<name>A0A3N0YZ10_ANAGA</name>
<dbReference type="InterPro" id="IPR043502">
    <property type="entry name" value="DNA/RNA_pol_sf"/>
</dbReference>
<feature type="domain" description="Reverse transcriptase" evidence="2">
    <location>
        <begin position="1"/>
        <end position="187"/>
    </location>
</feature>
<dbReference type="PANTHER" id="PTHR33332">
    <property type="entry name" value="REVERSE TRANSCRIPTASE DOMAIN-CONTAINING PROTEIN"/>
    <property type="match status" value="1"/>
</dbReference>
<reference evidence="3 4" key="1">
    <citation type="submission" date="2018-10" db="EMBL/GenBank/DDBJ databases">
        <title>Genome assembly for a Yunnan-Guizhou Plateau 3E fish, Anabarilius grahami (Regan), and its evolutionary and genetic applications.</title>
        <authorList>
            <person name="Jiang W."/>
        </authorList>
    </citation>
    <scope>NUCLEOTIDE SEQUENCE [LARGE SCALE GENOMIC DNA]</scope>
    <source>
        <strain evidence="3">AG-KIZ</strain>
        <tissue evidence="3">Muscle</tissue>
    </source>
</reference>
<feature type="signal peptide" evidence="1">
    <location>
        <begin position="1"/>
        <end position="30"/>
    </location>
</feature>
<dbReference type="EMBL" id="RJVU01018862">
    <property type="protein sequence ID" value="ROL51311.1"/>
    <property type="molecule type" value="Genomic_DNA"/>
</dbReference>
<feature type="chain" id="PRO_5018137932" description="Reverse transcriptase domain-containing protein" evidence="1">
    <location>
        <begin position="31"/>
        <end position="187"/>
    </location>
</feature>
<evidence type="ECO:0000313" key="4">
    <source>
        <dbReference type="Proteomes" id="UP000281406"/>
    </source>
</evidence>
<dbReference type="SUPFAM" id="SSF56672">
    <property type="entry name" value="DNA/RNA polymerases"/>
    <property type="match status" value="1"/>
</dbReference>
<keyword evidence="1" id="KW-0732">Signal</keyword>
<sequence>MLLKGLTSHEAKLSSLLITLLLKCHIGADGSVSCSVLRGRLKEACRRTLLVLRGRRPSVVNDLLLFVDSGNSAVLVLLDLSASFDTEDHCILLNRLKTEVGICDSALEWFESYFTERSFSVEIGQIHSSPASVTCGVPQGSILGSIIFFLYMLPLRYIFQFHKVPYHIYADDTQLYMSIKTWDKVFI</sequence>
<dbReference type="InterPro" id="IPR000477">
    <property type="entry name" value="RT_dom"/>
</dbReference>
<dbReference type="AlphaFoldDB" id="A0A3N0YZ10"/>
<gene>
    <name evidence="3" type="ORF">DPX16_22407</name>
</gene>